<accession>A0A4V1RY54</accession>
<dbReference type="AlphaFoldDB" id="A0A4V1RY54"/>
<organism evidence="1 2">
    <name type="scientific">Fusarium oxysporum f. sp. narcissi</name>
    <dbReference type="NCBI Taxonomy" id="451672"/>
    <lineage>
        <taxon>Eukaryota</taxon>
        <taxon>Fungi</taxon>
        <taxon>Dikarya</taxon>
        <taxon>Ascomycota</taxon>
        <taxon>Pezizomycotina</taxon>
        <taxon>Sordariomycetes</taxon>
        <taxon>Hypocreomycetidae</taxon>
        <taxon>Hypocreales</taxon>
        <taxon>Nectriaceae</taxon>
        <taxon>Fusarium</taxon>
        <taxon>Fusarium oxysporum species complex</taxon>
    </lineage>
</organism>
<evidence type="ECO:0000313" key="2">
    <source>
        <dbReference type="Proteomes" id="UP000290540"/>
    </source>
</evidence>
<protein>
    <submittedName>
        <fullName evidence="1">Uncharacterized protein</fullName>
    </submittedName>
</protein>
<comment type="caution">
    <text evidence="1">The sequence shown here is derived from an EMBL/GenBank/DDBJ whole genome shotgun (WGS) entry which is preliminary data.</text>
</comment>
<proteinExistence type="predicted"/>
<evidence type="ECO:0000313" key="1">
    <source>
        <dbReference type="EMBL" id="RYC80416.1"/>
    </source>
</evidence>
<sequence length="137" mass="15252">MWRRRRDRLNEFPTDRTAGVVHKQRFQRAMIITVFVWTLRLRERVVPSDRSVKDFLSRRNGGTCSGRELGINERALREETAAGPPIGATAWCCMLVTAYSGAQVGFWWRLWQPASQLDGATTGWGGGGTLTKAGGAA</sequence>
<dbReference type="Proteomes" id="UP000290540">
    <property type="component" value="Unassembled WGS sequence"/>
</dbReference>
<reference evidence="1 2" key="1">
    <citation type="submission" date="2016-12" db="EMBL/GenBank/DDBJ databases">
        <title>Draft genome sequence of Fusarium oxysporum causing rot on Narcissus.</title>
        <authorList>
            <person name="Armitage A.D."/>
            <person name="Taylor A."/>
            <person name="Clarkson J.P."/>
            <person name="Harrison R.J."/>
            <person name="Jackson A.C."/>
        </authorList>
    </citation>
    <scope>NUCLEOTIDE SEQUENCE [LARGE SCALE GENOMIC DNA]</scope>
    <source>
        <strain evidence="1 2">N139</strain>
    </source>
</reference>
<name>A0A4V1RY54_FUSOX</name>
<dbReference type="EMBL" id="MQTW01000377">
    <property type="protein sequence ID" value="RYC80416.1"/>
    <property type="molecule type" value="Genomic_DNA"/>
</dbReference>
<gene>
    <name evidence="1" type="ORF">BFJ63_vAg16692</name>
</gene>